<dbReference type="RefSeq" id="WP_091651973.1">
    <property type="nucleotide sequence ID" value="NZ_FOVW01000003.1"/>
</dbReference>
<sequence>MDKFNWIKEHFSNRQENSWNHISYIVPNVFDEYYLIHWKVGIVDNFPFDEYPEQNETIEQTNQRIKIEREFGLFINPDKDKLFREISLKQISETFEKPYDYKLLNRIKPTPAVKILEKQSKIALKTSLIKLANGRLLNLFIDDVYRYSIDEDPKQERTEIDVEKYLELQEDFYFDYCTYLFPDDLSWCLTTSEDLPMFLCIKKEVKSNFQIDFGLETFEIEYNEELY</sequence>
<dbReference type="STRING" id="226506.SAMN04488519_103383"/>
<reference evidence="2" key="1">
    <citation type="submission" date="2016-10" db="EMBL/GenBank/DDBJ databases">
        <authorList>
            <person name="Varghese N."/>
            <person name="Submissions S."/>
        </authorList>
    </citation>
    <scope>NUCLEOTIDE SEQUENCE [LARGE SCALE GENOMIC DNA]</scope>
    <source>
        <strain evidence="2">DSM 15282</strain>
    </source>
</reference>
<dbReference type="EMBL" id="FOVW01000003">
    <property type="protein sequence ID" value="SFO09016.1"/>
    <property type="molecule type" value="Genomic_DNA"/>
</dbReference>
<proteinExistence type="predicted"/>
<name>A0A1I5ECK8_9BACT</name>
<accession>A0A1I5ECK8</accession>
<protein>
    <submittedName>
        <fullName evidence="1">Uncharacterized protein</fullName>
    </submittedName>
</protein>
<dbReference type="AlphaFoldDB" id="A0A1I5ECK8"/>
<evidence type="ECO:0000313" key="1">
    <source>
        <dbReference type="EMBL" id="SFO09016.1"/>
    </source>
</evidence>
<dbReference type="Proteomes" id="UP000199564">
    <property type="component" value="Unassembled WGS sequence"/>
</dbReference>
<keyword evidence="2" id="KW-1185">Reference proteome</keyword>
<gene>
    <name evidence="1" type="ORF">SAMN04488519_103383</name>
</gene>
<evidence type="ECO:0000313" key="2">
    <source>
        <dbReference type="Proteomes" id="UP000199564"/>
    </source>
</evidence>
<organism evidence="1 2">
    <name type="scientific">Algoriphagus ornithinivorans</name>
    <dbReference type="NCBI Taxonomy" id="226506"/>
    <lineage>
        <taxon>Bacteria</taxon>
        <taxon>Pseudomonadati</taxon>
        <taxon>Bacteroidota</taxon>
        <taxon>Cytophagia</taxon>
        <taxon>Cytophagales</taxon>
        <taxon>Cyclobacteriaceae</taxon>
        <taxon>Algoriphagus</taxon>
    </lineage>
</organism>